<sequence>MNPQDFFDPLASEVLAVAPTRAHDLARLRVLAQRHAAPTVTVVGKYNHGKSRLLNELVGRDVFAVADRRQTVTLSEHHHAELRWLDAPGLDADVAEQDDGHAQQAIWLHADIRLFVHAAKEGELDAAERKLLQTLREDQLRTRRQTLFVLTQVDQMSDEEQLAKVSAAIEAQAHGLALHPVSATRHRNGVEGGKQLLLNKSGIPALQALLREVVQQVPAARQHEQAVLFADIGEQLQQQQAAAQAQWQALQQRQQQQRQQFEQGLQSVLESIHQDLLPIVELQGEDPALTPDTAADEFRLTAGKRERARIHVAYSRACIAIRAHLIQHGVEGLPADQRTSVASLDTVMVAVMGISVKYRADLRRRFCEPAGQAQLMQSFLHYYELSEDQQALQQALAQAQSEQQANTRALEALQRLRQGASA</sequence>
<dbReference type="HOGENOM" id="CLU_654940_0_0_4"/>
<reference evidence="3 4" key="1">
    <citation type="submission" date="2010-04" db="EMBL/GenBank/DDBJ databases">
        <title>The genome of Herbaspirillum seropedicae SmR1, an endophytic, nitrogen-fixing, plant-growth promoting beta-Proteobacteria.</title>
        <authorList>
            <person name="Pedrosa F.O."/>
            <person name="Monteiro R.A."/>
            <person name="Wassem R."/>
            <person name="Cruz L.M."/>
            <person name="Ayub R.A."/>
            <person name="Colauto N.B."/>
            <person name="Fernandez M.A."/>
            <person name="Fungaro M.H.P."/>
            <person name="Grisard E.C."/>
            <person name="Hungria M."/>
            <person name="Madeira H.M.F."/>
            <person name="Nodari R.O."/>
            <person name="Osaku C.A."/>
            <person name="Petzl-Erler M.L."/>
            <person name="Terenzi H."/>
            <person name="Vieira L.G.E."/>
            <person name="Almeida M.I.M."/>
            <person name="Alves L.R."/>
            <person name="Arantes O.M.N."/>
            <person name="Balsanelli E."/>
            <person name="Barcellos F.G."/>
            <person name="Baura V.A."/>
            <person name="Binde D.R."/>
            <person name="Campo R.J."/>
            <person name="Chubatsu L.S."/>
            <person name="Chueire L.M.O."/>
            <person name="Ciferri R.R."/>
            <person name="Correa L.C."/>
            <person name="da Conceicao Silva J.L."/>
            <person name="Dabul A.N.G."/>
            <person name="Dambros B.P."/>
            <person name="Faoro H."/>
            <person name="Favetti A."/>
            <person name="Friedermann G."/>
            <person name="Furlaneto M.C."/>
            <person name="Gasques L.S."/>
            <person name="Gimenes C.C.T."/>
            <person name="Gioppo N.M.R."/>
            <person name="Glienke-Blanco C."/>
            <person name="Godoy L.P."/>
            <person name="Guerra M.P."/>
            <person name="Karp S."/>
            <person name="Kava-Cordeiro V."/>
            <person name="Margarido V.P."/>
            <person name="Mathioni S.M."/>
            <person name="Menck-Soares M.A."/>
            <person name="Murace N.K."/>
            <person name="Nicolas M.F."/>
            <person name="Oliveira C.E.C."/>
            <person name="Pagnan N.A.B."/>
            <person name="Pamphile J.A."/>
            <person name="Patussi E.V."/>
            <person name="Pereira L.F.P."/>
            <person name="Pereira-Ferrari L."/>
            <person name="Pinto F.G.S."/>
            <person name="Precoma C."/>
            <person name="Prioli A.J."/>
            <person name="Prioli S.M.A.P."/>
            <person name="Raittz R.T."/>
            <person name="Ramos H.J.O."/>
            <person name="Ribeiro E.M.S.F."/>
            <person name="Rigo L.U."/>
            <person name="Rocha C.L.M.S.C."/>
            <person name="Rocha S.N."/>
            <person name="Santos K."/>
            <person name="Satori D."/>
            <person name="Silva A.G."/>
            <person name="Simao R.C.G."/>
            <person name="Soares M.A.M."/>
            <person name="Souza E.M."/>
            <person name="Steffens M.B.R."/>
            <person name="Steindel M."/>
            <person name="Tadra-Sfeir M.Z."/>
            <person name="Takahashi E.K."/>
            <person name="Torres R.A."/>
            <person name="Valle J.S."/>
            <person name="Vernal J.I."/>
            <person name="Vilas-Boas L.A."/>
            <person name="Watanabe M.A.E."/>
            <person name="Weiss V.A."/>
            <person name="Yates M.A."/>
            <person name="Souza E.M."/>
        </authorList>
    </citation>
    <scope>NUCLEOTIDE SEQUENCE [LARGE SCALE GENOMIC DNA]</scope>
    <source>
        <strain evidence="3 4">SmR1</strain>
    </source>
</reference>
<dbReference type="AlphaFoldDB" id="D8IP11"/>
<evidence type="ECO:0000313" key="3">
    <source>
        <dbReference type="EMBL" id="ADJ62831.1"/>
    </source>
</evidence>
<dbReference type="InterPro" id="IPR005662">
    <property type="entry name" value="GTPase_Era-like"/>
</dbReference>
<feature type="coiled-coil region" evidence="1">
    <location>
        <begin position="382"/>
        <end position="416"/>
    </location>
</feature>
<dbReference type="RefSeq" id="WP_013233336.1">
    <property type="nucleotide sequence ID" value="NC_014323.1"/>
</dbReference>
<evidence type="ECO:0000259" key="2">
    <source>
        <dbReference type="Pfam" id="PF01926"/>
    </source>
</evidence>
<dbReference type="InterPro" id="IPR027417">
    <property type="entry name" value="P-loop_NTPase"/>
</dbReference>
<dbReference type="Gene3D" id="3.40.50.300">
    <property type="entry name" value="P-loop containing nucleotide triphosphate hydrolases"/>
    <property type="match status" value="1"/>
</dbReference>
<dbReference type="OrthoDB" id="238366at2"/>
<dbReference type="GO" id="GO:0005525">
    <property type="term" value="F:GTP binding"/>
    <property type="evidence" value="ECO:0007669"/>
    <property type="project" value="InterPro"/>
</dbReference>
<evidence type="ECO:0000313" key="4">
    <source>
        <dbReference type="Proteomes" id="UP000000329"/>
    </source>
</evidence>
<evidence type="ECO:0000256" key="1">
    <source>
        <dbReference type="SAM" id="Coils"/>
    </source>
</evidence>
<dbReference type="GO" id="GO:0019843">
    <property type="term" value="F:rRNA binding"/>
    <property type="evidence" value="ECO:0007669"/>
    <property type="project" value="TreeGrafter"/>
</dbReference>
<keyword evidence="4" id="KW-1185">Reference proteome</keyword>
<dbReference type="InterPro" id="IPR006073">
    <property type="entry name" value="GTP-bd"/>
</dbReference>
<dbReference type="GO" id="GO:0043024">
    <property type="term" value="F:ribosomal small subunit binding"/>
    <property type="evidence" value="ECO:0007669"/>
    <property type="project" value="TreeGrafter"/>
</dbReference>
<protein>
    <recommendedName>
        <fullName evidence="2">G domain-containing protein</fullName>
    </recommendedName>
</protein>
<dbReference type="PANTHER" id="PTHR42698">
    <property type="entry name" value="GTPASE ERA"/>
    <property type="match status" value="1"/>
</dbReference>
<dbReference type="Proteomes" id="UP000000329">
    <property type="component" value="Chromosome"/>
</dbReference>
<feature type="domain" description="G" evidence="2">
    <location>
        <begin position="40"/>
        <end position="150"/>
    </location>
</feature>
<dbReference type="eggNOG" id="COG1160">
    <property type="taxonomic scope" value="Bacteria"/>
</dbReference>
<proteinExistence type="predicted"/>
<organism evidence="3 4">
    <name type="scientific">Herbaspirillum seropedicae (strain SmR1)</name>
    <dbReference type="NCBI Taxonomy" id="757424"/>
    <lineage>
        <taxon>Bacteria</taxon>
        <taxon>Pseudomonadati</taxon>
        <taxon>Pseudomonadota</taxon>
        <taxon>Betaproteobacteria</taxon>
        <taxon>Burkholderiales</taxon>
        <taxon>Oxalobacteraceae</taxon>
        <taxon>Herbaspirillum</taxon>
    </lineage>
</organism>
<dbReference type="Pfam" id="PF01926">
    <property type="entry name" value="MMR_HSR1"/>
    <property type="match status" value="1"/>
</dbReference>
<dbReference type="SUPFAM" id="SSF52540">
    <property type="entry name" value="P-loop containing nucleoside triphosphate hydrolases"/>
    <property type="match status" value="1"/>
</dbReference>
<dbReference type="EMBL" id="CP002039">
    <property type="protein sequence ID" value="ADJ62831.1"/>
    <property type="molecule type" value="Genomic_DNA"/>
</dbReference>
<keyword evidence="1" id="KW-0175">Coiled coil</keyword>
<dbReference type="KEGG" id="hse:Hsero_1315"/>
<dbReference type="GO" id="GO:0000028">
    <property type="term" value="P:ribosomal small subunit assembly"/>
    <property type="evidence" value="ECO:0007669"/>
    <property type="project" value="TreeGrafter"/>
</dbReference>
<dbReference type="STRING" id="757424.Hsero_1315"/>
<dbReference type="PANTHER" id="PTHR42698:SF2">
    <property type="entry name" value="GTPASE ERA-LIKE, CHLOROPLASTIC"/>
    <property type="match status" value="1"/>
</dbReference>
<name>D8IP11_HERSS</name>
<accession>D8IP11</accession>
<dbReference type="GeneID" id="29392998"/>
<gene>
    <name evidence="3" type="ordered locus">Hsero_1315</name>
</gene>